<proteinExistence type="predicted"/>
<dbReference type="EMBL" id="PNBA02000003">
    <property type="protein sequence ID" value="KAG6431779.1"/>
    <property type="molecule type" value="Genomic_DNA"/>
</dbReference>
<evidence type="ECO:0000313" key="2">
    <source>
        <dbReference type="Proteomes" id="UP000298416"/>
    </source>
</evidence>
<gene>
    <name evidence="1" type="ORF">SASPL_109862</name>
</gene>
<reference evidence="1" key="2">
    <citation type="submission" date="2020-08" db="EMBL/GenBank/DDBJ databases">
        <title>Plant Genome Project.</title>
        <authorList>
            <person name="Zhang R.-G."/>
        </authorList>
    </citation>
    <scope>NUCLEOTIDE SEQUENCE</scope>
    <source>
        <strain evidence="1">Huo1</strain>
        <tissue evidence="1">Leaf</tissue>
    </source>
</reference>
<dbReference type="AlphaFoldDB" id="A0A8X8YHA4"/>
<evidence type="ECO:0000313" key="1">
    <source>
        <dbReference type="EMBL" id="KAG6431779.1"/>
    </source>
</evidence>
<sequence>MRLLTTNIGLKSKRVILDVRSRLGKCFQAEDLNHEHATWMLLGKNDNRLGDVKSVKEVGDDEQYMSCNVHAE</sequence>
<comment type="caution">
    <text evidence="1">The sequence shown here is derived from an EMBL/GenBank/DDBJ whole genome shotgun (WGS) entry which is preliminary data.</text>
</comment>
<reference evidence="1" key="1">
    <citation type="submission" date="2018-01" db="EMBL/GenBank/DDBJ databases">
        <authorList>
            <person name="Mao J.F."/>
        </authorList>
    </citation>
    <scope>NUCLEOTIDE SEQUENCE</scope>
    <source>
        <strain evidence="1">Huo1</strain>
        <tissue evidence="1">Leaf</tissue>
    </source>
</reference>
<name>A0A8X8YHA4_SALSN</name>
<organism evidence="1">
    <name type="scientific">Salvia splendens</name>
    <name type="common">Scarlet sage</name>
    <dbReference type="NCBI Taxonomy" id="180675"/>
    <lineage>
        <taxon>Eukaryota</taxon>
        <taxon>Viridiplantae</taxon>
        <taxon>Streptophyta</taxon>
        <taxon>Embryophyta</taxon>
        <taxon>Tracheophyta</taxon>
        <taxon>Spermatophyta</taxon>
        <taxon>Magnoliopsida</taxon>
        <taxon>eudicotyledons</taxon>
        <taxon>Gunneridae</taxon>
        <taxon>Pentapetalae</taxon>
        <taxon>asterids</taxon>
        <taxon>lamiids</taxon>
        <taxon>Lamiales</taxon>
        <taxon>Lamiaceae</taxon>
        <taxon>Nepetoideae</taxon>
        <taxon>Mentheae</taxon>
        <taxon>Salviinae</taxon>
        <taxon>Salvia</taxon>
        <taxon>Salvia subgen. Calosphace</taxon>
        <taxon>core Calosphace</taxon>
    </lineage>
</organism>
<dbReference type="Proteomes" id="UP000298416">
    <property type="component" value="Unassembled WGS sequence"/>
</dbReference>
<accession>A0A8X8YHA4</accession>
<protein>
    <submittedName>
        <fullName evidence="1">Uncharacterized protein</fullName>
    </submittedName>
</protein>
<keyword evidence="2" id="KW-1185">Reference proteome</keyword>